<dbReference type="EMBL" id="VIGH01000004">
    <property type="protein sequence ID" value="TQF69228.1"/>
    <property type="molecule type" value="Genomic_DNA"/>
</dbReference>
<keyword evidence="1" id="KW-0812">Transmembrane</keyword>
<comment type="caution">
    <text evidence="2">The sequence shown here is derived from an EMBL/GenBank/DDBJ whole genome shotgun (WGS) entry which is preliminary data.</text>
</comment>
<organism evidence="2 3">
    <name type="scientific">Rhodococcus spelaei</name>
    <dbReference type="NCBI Taxonomy" id="2546320"/>
    <lineage>
        <taxon>Bacteria</taxon>
        <taxon>Bacillati</taxon>
        <taxon>Actinomycetota</taxon>
        <taxon>Actinomycetes</taxon>
        <taxon>Mycobacteriales</taxon>
        <taxon>Nocardiaceae</taxon>
        <taxon>Rhodococcus</taxon>
    </lineage>
</organism>
<protein>
    <submittedName>
        <fullName evidence="2">DUF2339 domain-containing protein</fullName>
    </submittedName>
</protein>
<feature type="transmembrane region" description="Helical" evidence="1">
    <location>
        <begin position="265"/>
        <end position="284"/>
    </location>
</feature>
<feature type="transmembrane region" description="Helical" evidence="1">
    <location>
        <begin position="116"/>
        <end position="134"/>
    </location>
</feature>
<reference evidence="2 3" key="1">
    <citation type="submission" date="2019-06" db="EMBL/GenBank/DDBJ databases">
        <title>Rhodococcus spaelei sp. nov., isolated from a cave.</title>
        <authorList>
            <person name="Lee S.D."/>
        </authorList>
    </citation>
    <scope>NUCLEOTIDE SEQUENCE [LARGE SCALE GENOMIC DNA]</scope>
    <source>
        <strain evidence="2 3">C9-5</strain>
    </source>
</reference>
<keyword evidence="3" id="KW-1185">Reference proteome</keyword>
<dbReference type="RefSeq" id="WP_142099027.1">
    <property type="nucleotide sequence ID" value="NZ_VIGH01000004.1"/>
</dbReference>
<feature type="transmembrane region" description="Helical" evidence="1">
    <location>
        <begin position="51"/>
        <end position="72"/>
    </location>
</feature>
<evidence type="ECO:0000313" key="2">
    <source>
        <dbReference type="EMBL" id="TQF69228.1"/>
    </source>
</evidence>
<dbReference type="AlphaFoldDB" id="A0A541BAH5"/>
<feature type="transmembrane region" description="Helical" evidence="1">
    <location>
        <begin position="84"/>
        <end position="104"/>
    </location>
</feature>
<evidence type="ECO:0000256" key="1">
    <source>
        <dbReference type="SAM" id="Phobius"/>
    </source>
</evidence>
<feature type="transmembrane region" description="Helical" evidence="1">
    <location>
        <begin position="165"/>
        <end position="187"/>
    </location>
</feature>
<feature type="transmembrane region" description="Helical" evidence="1">
    <location>
        <begin position="194"/>
        <end position="215"/>
    </location>
</feature>
<accession>A0A541BAH5</accession>
<gene>
    <name evidence="2" type="ORF">FK531_10810</name>
</gene>
<dbReference type="Proteomes" id="UP000316256">
    <property type="component" value="Unassembled WGS sequence"/>
</dbReference>
<sequence>MVTVAERPASPREHGALAALTARWVLIAVCLVVGFWTSTLRTLPDAQSTGLVGYLMLMVLLGVPMAIGITRRRHGELPIHDREVDYIVGILAMLVSLGISYWLVPRYREEFTLLRLDLLAAVAFLFGACVLLFGTRATCRYWPGWLAYLLFVPLTYRTMVVALGGSWFAAGAVGIFLVAVGTGIAVARTWRRGVAAAALTFVLGLGLLLAMHTARPDARGAYIQLLPAVIVAAAVCLSYLAVVAKRGTDPGSGIRSPRRPTVKSIGVAAAILVVATVLQAFTPLPPPTAVHVDPGPPDGEAWLRVPSGWTQTEIEKIDWAPKFFGSDATLTRQMLQADEVNPAWDTKNRVRSVVVDNLRTREPSTLAVYPGETLYSTLGSRRSETIDVDLGHDVIGRLYTVVDEELFLTWTKLQFIWQRGDMTQLVNLLSVDNHDPGANFPQLSPEMGSIAGQSLNVLLRGNAIQVDQNPRFKDVNLLSSLGHALVEKQWEAAS</sequence>
<feature type="transmembrane region" description="Helical" evidence="1">
    <location>
        <begin position="221"/>
        <end position="244"/>
    </location>
</feature>
<keyword evidence="1" id="KW-1133">Transmembrane helix</keyword>
<dbReference type="OrthoDB" id="4659043at2"/>
<name>A0A541BAH5_9NOCA</name>
<feature type="transmembrane region" description="Helical" evidence="1">
    <location>
        <begin position="16"/>
        <end position="39"/>
    </location>
</feature>
<evidence type="ECO:0000313" key="3">
    <source>
        <dbReference type="Proteomes" id="UP000316256"/>
    </source>
</evidence>
<keyword evidence="1" id="KW-0472">Membrane</keyword>
<proteinExistence type="predicted"/>